<dbReference type="Gene3D" id="3.30.200.20">
    <property type="entry name" value="Phosphorylase Kinase, domain 1"/>
    <property type="match status" value="1"/>
</dbReference>
<keyword evidence="2" id="KW-0418">Kinase</keyword>
<sequence>MSNILNTLQSRIPKVLELGKEVTQKDEFAKGERATFYHGTRMKDGSTVAIKRIYDNKPSKDEIKTYAMEIQAIFATSTPYSTSLIGYSVTAPFIIVTECYEEANLSTLLKQKKLDFTQLNSILLELAFALKQIHEVNFIHGNVCPSNIILDKYGKTKLVGFGNSRYPSKSPKNVYTSGKIKENNWLSPEFLAGEVFTEKHDVFSFGSLVYQFLTGEIPFNGQSQSEVRSNIVNYKLPTIPQQLSKLITDCWDKPDKRPSIAKILESLRSKEIVFPDVNNTKLDVTIQTLLADEEEMFTQKYKGLVHTDAAHFKDELKNVIPEPKSPYVPIFFREIKKLFVKKTSSEIFSYLLDACQALISKTKNAESFCSNHLHLRLPLDRDELIDQGLDIIYAIVINYPNALNSEFSPFIKYLMRKKPEKVIIIASELAKKVDEVDDPLLVLDAVMTSWKYVKDSKSLAAPFLSLFYFLCKKVPDYKNQRGQLCSSLFNKFLDSKSKTAVCVALTGLQFVEAENLSINPEQALDLLKDGKTAPTILSLMLSLDTIDINDEDVFQDIIDVLLKRSQKSNRASLLLCKIASEKNGAELLMKDDSWLCNKLPTVESTFRIALVAMRHPNIMNQLKDSENFKYLLYKCCKPKHQVPLRSIIEVMKAFGIKSDKDVSVWEDCGVLRMLLNGAVSSGEEKSLCHILTFFSDLAFLKEMPMLVDLVDVSVLSYKKFNNVASHVIPLFANISRIPKCGKRIEETRALEVLNQEFKKKEFAKFGTIIRKNIRSSHLPRSTH</sequence>
<accession>A2EX91</accession>
<dbReference type="STRING" id="5722.A2EX91"/>
<dbReference type="VEuPathDB" id="TrichDB:TVAGG3_0503380"/>
<dbReference type="AlphaFoldDB" id="A2EX91"/>
<reference evidence="2" key="2">
    <citation type="journal article" date="2007" name="Science">
        <title>Draft genome sequence of the sexually transmitted pathogen Trichomonas vaginalis.</title>
        <authorList>
            <person name="Carlton J.M."/>
            <person name="Hirt R.P."/>
            <person name="Silva J.C."/>
            <person name="Delcher A.L."/>
            <person name="Schatz M."/>
            <person name="Zhao Q."/>
            <person name="Wortman J.R."/>
            <person name="Bidwell S.L."/>
            <person name="Alsmark U.C.M."/>
            <person name="Besteiro S."/>
            <person name="Sicheritz-Ponten T."/>
            <person name="Noel C.J."/>
            <person name="Dacks J.B."/>
            <person name="Foster P.G."/>
            <person name="Simillion C."/>
            <person name="Van de Peer Y."/>
            <person name="Miranda-Saavedra D."/>
            <person name="Barton G.J."/>
            <person name="Westrop G.D."/>
            <person name="Mueller S."/>
            <person name="Dessi D."/>
            <person name="Fiori P.L."/>
            <person name="Ren Q."/>
            <person name="Paulsen I."/>
            <person name="Zhang H."/>
            <person name="Bastida-Corcuera F.D."/>
            <person name="Simoes-Barbosa A."/>
            <person name="Brown M.T."/>
            <person name="Hayes R.D."/>
            <person name="Mukherjee M."/>
            <person name="Okumura C.Y."/>
            <person name="Schneider R."/>
            <person name="Smith A.J."/>
            <person name="Vanacova S."/>
            <person name="Villalvazo M."/>
            <person name="Haas B.J."/>
            <person name="Pertea M."/>
            <person name="Feldblyum T.V."/>
            <person name="Utterback T.R."/>
            <person name="Shu C.L."/>
            <person name="Osoegawa K."/>
            <person name="de Jong P.J."/>
            <person name="Hrdy I."/>
            <person name="Horvathova L."/>
            <person name="Zubacova Z."/>
            <person name="Dolezal P."/>
            <person name="Malik S.B."/>
            <person name="Logsdon J.M. Jr."/>
            <person name="Henze K."/>
            <person name="Gupta A."/>
            <person name="Wang C.C."/>
            <person name="Dunne R.L."/>
            <person name="Upcroft J.A."/>
            <person name="Upcroft P."/>
            <person name="White O."/>
            <person name="Salzberg S.L."/>
            <person name="Tang P."/>
            <person name="Chiu C.-H."/>
            <person name="Lee Y.-S."/>
            <person name="Embley T.M."/>
            <person name="Coombs G.H."/>
            <person name="Mottram J.C."/>
            <person name="Tachezy J."/>
            <person name="Fraser-Liggett C.M."/>
            <person name="Johnson P.J."/>
        </authorList>
    </citation>
    <scope>NUCLEOTIDE SEQUENCE [LARGE SCALE GENOMIC DNA]</scope>
    <source>
        <strain evidence="2">G3</strain>
    </source>
</reference>
<dbReference type="SUPFAM" id="SSF56112">
    <property type="entry name" value="Protein kinase-like (PK-like)"/>
    <property type="match status" value="1"/>
</dbReference>
<proteinExistence type="predicted"/>
<dbReference type="InterPro" id="IPR000719">
    <property type="entry name" value="Prot_kinase_dom"/>
</dbReference>
<dbReference type="InterPro" id="IPR011009">
    <property type="entry name" value="Kinase-like_dom_sf"/>
</dbReference>
<dbReference type="Gene3D" id="1.10.510.10">
    <property type="entry name" value="Transferase(Phosphotransferase) domain 1"/>
    <property type="match status" value="1"/>
</dbReference>
<keyword evidence="2" id="KW-0808">Transferase</keyword>
<dbReference type="InterPro" id="IPR050167">
    <property type="entry name" value="Ser_Thr_protein_kinase"/>
</dbReference>
<dbReference type="RefSeq" id="XP_001314973.1">
    <property type="nucleotide sequence ID" value="XM_001314938.1"/>
</dbReference>
<evidence type="ECO:0000259" key="1">
    <source>
        <dbReference type="PROSITE" id="PS50011"/>
    </source>
</evidence>
<dbReference type="SMR" id="A2EX91"/>
<dbReference type="Pfam" id="PF07714">
    <property type="entry name" value="PK_Tyr_Ser-Thr"/>
    <property type="match status" value="1"/>
</dbReference>
<dbReference type="GO" id="GO:0005524">
    <property type="term" value="F:ATP binding"/>
    <property type="evidence" value="ECO:0007669"/>
    <property type="project" value="InterPro"/>
</dbReference>
<name>A2EX91_TRIV3</name>
<dbReference type="InParanoid" id="A2EX91"/>
<dbReference type="VEuPathDB" id="TrichDB:TVAG_466100"/>
<gene>
    <name evidence="2" type="ORF">TVAG_466100</name>
</gene>
<dbReference type="EMBL" id="DS113526">
    <property type="protein sequence ID" value="EAY02750.1"/>
    <property type="molecule type" value="Genomic_DNA"/>
</dbReference>
<keyword evidence="3" id="KW-1185">Reference proteome</keyword>
<dbReference type="eggNOG" id="KOG0192">
    <property type="taxonomic scope" value="Eukaryota"/>
</dbReference>
<dbReference type="Proteomes" id="UP000001542">
    <property type="component" value="Unassembled WGS sequence"/>
</dbReference>
<dbReference type="GO" id="GO:0004672">
    <property type="term" value="F:protein kinase activity"/>
    <property type="evidence" value="ECO:0007669"/>
    <property type="project" value="InterPro"/>
</dbReference>
<reference evidence="2" key="1">
    <citation type="submission" date="2006-10" db="EMBL/GenBank/DDBJ databases">
        <authorList>
            <person name="Amadeo P."/>
            <person name="Zhao Q."/>
            <person name="Wortman J."/>
            <person name="Fraser-Liggett C."/>
            <person name="Carlton J."/>
        </authorList>
    </citation>
    <scope>NUCLEOTIDE SEQUENCE</scope>
    <source>
        <strain evidence="2">G3</strain>
    </source>
</reference>
<dbReference type="PANTHER" id="PTHR23257">
    <property type="entry name" value="SERINE-THREONINE PROTEIN KINASE"/>
    <property type="match status" value="1"/>
</dbReference>
<evidence type="ECO:0000313" key="2">
    <source>
        <dbReference type="EMBL" id="EAY02750.1"/>
    </source>
</evidence>
<organism evidence="2 3">
    <name type="scientific">Trichomonas vaginalis (strain ATCC PRA-98 / G3)</name>
    <dbReference type="NCBI Taxonomy" id="412133"/>
    <lineage>
        <taxon>Eukaryota</taxon>
        <taxon>Metamonada</taxon>
        <taxon>Parabasalia</taxon>
        <taxon>Trichomonadida</taxon>
        <taxon>Trichomonadidae</taxon>
        <taxon>Trichomonas</taxon>
    </lineage>
</organism>
<evidence type="ECO:0000313" key="3">
    <source>
        <dbReference type="Proteomes" id="UP000001542"/>
    </source>
</evidence>
<feature type="domain" description="Protein kinase" evidence="1">
    <location>
        <begin position="22"/>
        <end position="274"/>
    </location>
</feature>
<protein>
    <submittedName>
        <fullName evidence="2">TKL family protein kinase</fullName>
    </submittedName>
</protein>
<dbReference type="PROSITE" id="PS50011">
    <property type="entry name" value="PROTEIN_KINASE_DOM"/>
    <property type="match status" value="1"/>
</dbReference>
<dbReference type="KEGG" id="tva:4760590"/>
<dbReference type="InterPro" id="IPR001245">
    <property type="entry name" value="Ser-Thr/Tyr_kinase_cat_dom"/>
</dbReference>